<organism evidence="6 7">
    <name type="scientific">Rubroshorea leprosula</name>
    <dbReference type="NCBI Taxonomy" id="152421"/>
    <lineage>
        <taxon>Eukaryota</taxon>
        <taxon>Viridiplantae</taxon>
        <taxon>Streptophyta</taxon>
        <taxon>Embryophyta</taxon>
        <taxon>Tracheophyta</taxon>
        <taxon>Spermatophyta</taxon>
        <taxon>Magnoliopsida</taxon>
        <taxon>eudicotyledons</taxon>
        <taxon>Gunneridae</taxon>
        <taxon>Pentapetalae</taxon>
        <taxon>rosids</taxon>
        <taxon>malvids</taxon>
        <taxon>Malvales</taxon>
        <taxon>Dipterocarpaceae</taxon>
        <taxon>Rubroshorea</taxon>
    </lineage>
</organism>
<evidence type="ECO:0000256" key="4">
    <source>
        <dbReference type="ARBA" id="ARBA00023136"/>
    </source>
</evidence>
<comment type="subcellular location">
    <subcellularLocation>
        <location evidence="1">Membrane</location>
        <topology evidence="1">Single-pass membrane protein</topology>
    </subcellularLocation>
</comment>
<dbReference type="EMBL" id="BPVZ01000010">
    <property type="protein sequence ID" value="GKU96783.1"/>
    <property type="molecule type" value="Genomic_DNA"/>
</dbReference>
<protein>
    <submittedName>
        <fullName evidence="6">Uncharacterized protein</fullName>
    </submittedName>
</protein>
<evidence type="ECO:0000256" key="2">
    <source>
        <dbReference type="ARBA" id="ARBA00022692"/>
    </source>
</evidence>
<accession>A0AAV5I6N7</accession>
<keyword evidence="4" id="KW-0472">Membrane</keyword>
<dbReference type="InterPro" id="IPR008511">
    <property type="entry name" value="ROH1-like"/>
</dbReference>
<evidence type="ECO:0000256" key="1">
    <source>
        <dbReference type="ARBA" id="ARBA00004167"/>
    </source>
</evidence>
<dbReference type="GO" id="GO:0016020">
    <property type="term" value="C:membrane"/>
    <property type="evidence" value="ECO:0007669"/>
    <property type="project" value="UniProtKB-SubCell"/>
</dbReference>
<dbReference type="AlphaFoldDB" id="A0AAV5I6N7"/>
<reference evidence="6 7" key="1">
    <citation type="journal article" date="2021" name="Commun. Biol.">
        <title>The genome of Shorea leprosula (Dipterocarpaceae) highlights the ecological relevance of drought in aseasonal tropical rainforests.</title>
        <authorList>
            <person name="Ng K.K.S."/>
            <person name="Kobayashi M.J."/>
            <person name="Fawcett J.A."/>
            <person name="Hatakeyama M."/>
            <person name="Paape T."/>
            <person name="Ng C.H."/>
            <person name="Ang C.C."/>
            <person name="Tnah L.H."/>
            <person name="Lee C.T."/>
            <person name="Nishiyama T."/>
            <person name="Sese J."/>
            <person name="O'Brien M.J."/>
            <person name="Copetti D."/>
            <person name="Mohd Noor M.I."/>
            <person name="Ong R.C."/>
            <person name="Putra M."/>
            <person name="Sireger I.Z."/>
            <person name="Indrioko S."/>
            <person name="Kosugi Y."/>
            <person name="Izuno A."/>
            <person name="Isagi Y."/>
            <person name="Lee S.L."/>
            <person name="Shimizu K.K."/>
        </authorList>
    </citation>
    <scope>NUCLEOTIDE SEQUENCE [LARGE SCALE GENOMIC DNA]</scope>
    <source>
        <strain evidence="6">214</strain>
    </source>
</reference>
<sequence length="352" mass="39615">MSRPQEPHRPFFSFGNPFRILSPKSSQLSPRLRSQLNAFEETLLERLQKLTPKDKDDVLSLAWMKLAMESLSEGHNDVKNLITELELPVSDWDEKWIDVYLDISVKLLDICIVFSSELTRINQGNLLLQCLLHNLESNSPDQFTRARSSLDSWRRHINSKNPRVETCKPILDSLVESLNLPKVKNSAKGKVLMHAMYGAKVETVYICSVFASAFCGSAKNLVELTIPDSLSWAQAFTNLQTNMNTEIRNIFSQGEVTVLKELGAVNACLEKLYPMLEDELVPVDVESFKSSVSDLRRMTEKLTQGLDLLTKEVDGFFKLVLTGRDALLCNLRAPGTPPDTMLGRNVEGQALS</sequence>
<keyword evidence="7" id="KW-1185">Reference proteome</keyword>
<comment type="similarity">
    <text evidence="5">Belongs to the ROH1 family.</text>
</comment>
<evidence type="ECO:0000313" key="6">
    <source>
        <dbReference type="EMBL" id="GKU96783.1"/>
    </source>
</evidence>
<keyword evidence="3" id="KW-1133">Transmembrane helix</keyword>
<gene>
    <name evidence="6" type="ORF">SLEP1_g9977</name>
</gene>
<dbReference type="Pfam" id="PF05633">
    <property type="entry name" value="ROH1-like"/>
    <property type="match status" value="2"/>
</dbReference>
<proteinExistence type="inferred from homology"/>
<dbReference type="PANTHER" id="PTHR31509">
    <property type="entry name" value="BPS1-LIKE PROTEIN"/>
    <property type="match status" value="1"/>
</dbReference>
<evidence type="ECO:0000256" key="5">
    <source>
        <dbReference type="ARBA" id="ARBA00035114"/>
    </source>
</evidence>
<evidence type="ECO:0000313" key="7">
    <source>
        <dbReference type="Proteomes" id="UP001054252"/>
    </source>
</evidence>
<comment type="caution">
    <text evidence="6">The sequence shown here is derived from an EMBL/GenBank/DDBJ whole genome shotgun (WGS) entry which is preliminary data.</text>
</comment>
<keyword evidence="2" id="KW-0812">Transmembrane</keyword>
<dbReference type="Proteomes" id="UP001054252">
    <property type="component" value="Unassembled WGS sequence"/>
</dbReference>
<evidence type="ECO:0000256" key="3">
    <source>
        <dbReference type="ARBA" id="ARBA00022989"/>
    </source>
</evidence>
<name>A0AAV5I6N7_9ROSI</name>